<evidence type="ECO:0008006" key="4">
    <source>
        <dbReference type="Google" id="ProtNLM"/>
    </source>
</evidence>
<accession>A0AAD8EM12</accession>
<evidence type="ECO:0000313" key="3">
    <source>
        <dbReference type="Proteomes" id="UP001233999"/>
    </source>
</evidence>
<reference evidence="2" key="2">
    <citation type="submission" date="2023-05" db="EMBL/GenBank/DDBJ databases">
        <authorList>
            <person name="Fouks B."/>
        </authorList>
    </citation>
    <scope>NUCLEOTIDE SEQUENCE</scope>
    <source>
        <strain evidence="2">Stay&amp;Tobe</strain>
        <tissue evidence="2">Testes</tissue>
    </source>
</reference>
<reference evidence="2" key="1">
    <citation type="journal article" date="2023" name="IScience">
        <title>Live-bearing cockroach genome reveals convergent evolutionary mechanisms linked to viviparity in insects and beyond.</title>
        <authorList>
            <person name="Fouks B."/>
            <person name="Harrison M.C."/>
            <person name="Mikhailova A.A."/>
            <person name="Marchal E."/>
            <person name="English S."/>
            <person name="Carruthers M."/>
            <person name="Jennings E.C."/>
            <person name="Chiamaka E.L."/>
            <person name="Frigard R.A."/>
            <person name="Pippel M."/>
            <person name="Attardo G.M."/>
            <person name="Benoit J.B."/>
            <person name="Bornberg-Bauer E."/>
            <person name="Tobe S.S."/>
        </authorList>
    </citation>
    <scope>NUCLEOTIDE SEQUENCE</scope>
    <source>
        <strain evidence="2">Stay&amp;Tobe</strain>
    </source>
</reference>
<proteinExistence type="predicted"/>
<feature type="signal peptide" evidence="1">
    <location>
        <begin position="1"/>
        <end position="26"/>
    </location>
</feature>
<keyword evidence="3" id="KW-1185">Reference proteome</keyword>
<feature type="non-terminal residue" evidence="2">
    <location>
        <position position="1"/>
    </location>
</feature>
<evidence type="ECO:0000313" key="2">
    <source>
        <dbReference type="EMBL" id="KAJ9594492.1"/>
    </source>
</evidence>
<dbReference type="EMBL" id="JASPKZ010003044">
    <property type="protein sequence ID" value="KAJ9594492.1"/>
    <property type="molecule type" value="Genomic_DNA"/>
</dbReference>
<gene>
    <name evidence="2" type="ORF">L9F63_014104</name>
</gene>
<feature type="non-terminal residue" evidence="2">
    <location>
        <position position="85"/>
    </location>
</feature>
<keyword evidence="1" id="KW-0732">Signal</keyword>
<organism evidence="2 3">
    <name type="scientific">Diploptera punctata</name>
    <name type="common">Pacific beetle cockroach</name>
    <dbReference type="NCBI Taxonomy" id="6984"/>
    <lineage>
        <taxon>Eukaryota</taxon>
        <taxon>Metazoa</taxon>
        <taxon>Ecdysozoa</taxon>
        <taxon>Arthropoda</taxon>
        <taxon>Hexapoda</taxon>
        <taxon>Insecta</taxon>
        <taxon>Pterygota</taxon>
        <taxon>Neoptera</taxon>
        <taxon>Polyneoptera</taxon>
        <taxon>Dictyoptera</taxon>
        <taxon>Blattodea</taxon>
        <taxon>Blaberoidea</taxon>
        <taxon>Blaberidae</taxon>
        <taxon>Diplopterinae</taxon>
        <taxon>Diploptera</taxon>
    </lineage>
</organism>
<name>A0AAD8EM12_DIPPU</name>
<evidence type="ECO:0000256" key="1">
    <source>
        <dbReference type="SAM" id="SignalP"/>
    </source>
</evidence>
<comment type="caution">
    <text evidence="2">The sequence shown here is derived from an EMBL/GenBank/DDBJ whole genome shotgun (WGS) entry which is preliminary data.</text>
</comment>
<sequence length="85" mass="9356">ETASCCLYKTCCCCCCCLLFFSVCHSPHSTPCPTSLLIDVACLPSFPPTNQRLRPVASRRSLISLWEEPGSCTFPVSIMLLNQSH</sequence>
<feature type="chain" id="PRO_5042083794" description="Secreted protein" evidence="1">
    <location>
        <begin position="27"/>
        <end position="85"/>
    </location>
</feature>
<dbReference type="Proteomes" id="UP001233999">
    <property type="component" value="Unassembled WGS sequence"/>
</dbReference>
<dbReference type="AlphaFoldDB" id="A0AAD8EM12"/>
<protein>
    <recommendedName>
        <fullName evidence="4">Secreted protein</fullName>
    </recommendedName>
</protein>